<evidence type="ECO:0000256" key="1">
    <source>
        <dbReference type="ARBA" id="ARBA00010118"/>
    </source>
</evidence>
<proteinExistence type="inferred from homology"/>
<dbReference type="InterPro" id="IPR006598">
    <property type="entry name" value="CAP10"/>
</dbReference>
<protein>
    <submittedName>
        <fullName evidence="5">Uncharacterized protein isoform X1</fullName>
    </submittedName>
</protein>
<evidence type="ECO:0000313" key="4">
    <source>
        <dbReference type="Proteomes" id="UP001652660"/>
    </source>
</evidence>
<dbReference type="Pfam" id="PF05686">
    <property type="entry name" value="Glyco_transf_90"/>
    <property type="match status" value="1"/>
</dbReference>
<organism evidence="4 5">
    <name type="scientific">Coffea arabica</name>
    <name type="common">Arabian coffee</name>
    <dbReference type="NCBI Taxonomy" id="13443"/>
    <lineage>
        <taxon>Eukaryota</taxon>
        <taxon>Viridiplantae</taxon>
        <taxon>Streptophyta</taxon>
        <taxon>Embryophyta</taxon>
        <taxon>Tracheophyta</taxon>
        <taxon>Spermatophyta</taxon>
        <taxon>Magnoliopsida</taxon>
        <taxon>eudicotyledons</taxon>
        <taxon>Gunneridae</taxon>
        <taxon>Pentapetalae</taxon>
        <taxon>asterids</taxon>
        <taxon>lamiids</taxon>
        <taxon>Gentianales</taxon>
        <taxon>Rubiaceae</taxon>
        <taxon>Ixoroideae</taxon>
        <taxon>Gardenieae complex</taxon>
        <taxon>Bertiereae - Coffeeae clade</taxon>
        <taxon>Coffeeae</taxon>
        <taxon>Coffea</taxon>
    </lineage>
</organism>
<dbReference type="InterPro" id="IPR051091">
    <property type="entry name" value="O-Glucosyltr/Glycosyltrsf_90"/>
</dbReference>
<keyword evidence="2" id="KW-0808">Transferase</keyword>
<keyword evidence="4" id="KW-1185">Reference proteome</keyword>
<sequence length="505" mass="57877">MKKMLLPLLIPYLHHRQRQRHQLTKWAFYQTFLGLPIAPLPHPSSFPASLSSLPPSRSPSSSSSRCPFLVDSFVQSFVSSTKTIAGHNLEPTPWHPFPPKPSSLDQESKYSVASKILQCSYLSCGRSTTDNISQHNPPKHDLSKSESCPDFFKYIHRDLEPWTKSKISARHIMGAQNFAAFRILIIGGKLYVDLYYACVQSRAMFTIWSFLQLLRRYPGKIPDVDLMFDCMDKPTINRTEHASMPLPLFRYCTTPAHFDIPFPDWSFWGWSEINIQPWEEEFRSIKEGSQAHSWRKKSPIAYWKGNPDVASSIRMALLQCNDTEMWRAQIMRQDWGEAARGGFKQSKLSDQCNHQYKIYTEGYAWSVSLKYILACGSVPLIVSPEYLDFFSRGLTPQKNYLPVQPSDLCLSIKLAVEWGYGHPDMAEAVGRAAQDFIGNLTMDRVYDYMYHLLVEYSKLLDFRPRQPPSAMEVCVDSVLCFADENQRGFLRKSLAFPSSSLPCSI</sequence>
<dbReference type="SMART" id="SM00672">
    <property type="entry name" value="CAP10"/>
    <property type="match status" value="1"/>
</dbReference>
<dbReference type="Proteomes" id="UP001652660">
    <property type="component" value="Chromosome 1c"/>
</dbReference>
<comment type="similarity">
    <text evidence="1">Belongs to the glycosyltransferase 90 family.</text>
</comment>
<evidence type="ECO:0000259" key="3">
    <source>
        <dbReference type="SMART" id="SM00672"/>
    </source>
</evidence>
<reference evidence="4" key="1">
    <citation type="journal article" date="2025" name="Foods">
        <title>Unveiling the Microbial Signatures of Arabica Coffee Cherries: Insights into Ripeness Specific Diversity, Functional Traits, and Implications for Quality and Safety.</title>
        <authorList>
            <consortium name="RefSeq"/>
            <person name="Tenea G.N."/>
            <person name="Cifuentes V."/>
            <person name="Reyes P."/>
            <person name="Cevallos-Vallejos M."/>
        </authorList>
    </citation>
    <scope>NUCLEOTIDE SEQUENCE [LARGE SCALE GENOMIC DNA]</scope>
</reference>
<feature type="domain" description="Glycosyl transferase CAP10" evidence="3">
    <location>
        <begin position="220"/>
        <end position="463"/>
    </location>
</feature>
<name>A0ABM4WUE9_COFAR</name>
<evidence type="ECO:0000313" key="5">
    <source>
        <dbReference type="RefSeq" id="XP_071935415.1"/>
    </source>
</evidence>
<dbReference type="GeneID" id="113730606"/>
<dbReference type="PANTHER" id="PTHR12203">
    <property type="entry name" value="KDEL LYS-ASP-GLU-LEU CONTAINING - RELATED"/>
    <property type="match status" value="1"/>
</dbReference>
<dbReference type="RefSeq" id="XP_071935415.1">
    <property type="nucleotide sequence ID" value="XM_072079314.1"/>
</dbReference>
<evidence type="ECO:0000256" key="2">
    <source>
        <dbReference type="ARBA" id="ARBA00022679"/>
    </source>
</evidence>
<reference evidence="5" key="2">
    <citation type="submission" date="2025-08" db="UniProtKB">
        <authorList>
            <consortium name="RefSeq"/>
        </authorList>
    </citation>
    <scope>IDENTIFICATION</scope>
    <source>
        <tissue evidence="5">Leaves</tissue>
    </source>
</reference>
<accession>A0ABM4WUE9</accession>
<gene>
    <name evidence="5" type="primary">LOC113730606</name>
</gene>
<dbReference type="PANTHER" id="PTHR12203:SF35">
    <property type="entry name" value="PROTEIN O-GLUCOSYLTRANSFERASE 1"/>
    <property type="match status" value="1"/>
</dbReference>